<evidence type="ECO:0000256" key="1">
    <source>
        <dbReference type="SAM" id="MobiDB-lite"/>
    </source>
</evidence>
<organism evidence="2 3">
    <name type="scientific">Ignelater luminosus</name>
    <name type="common">Cucubano</name>
    <name type="synonym">Pyrophorus luminosus</name>
    <dbReference type="NCBI Taxonomy" id="2038154"/>
    <lineage>
        <taxon>Eukaryota</taxon>
        <taxon>Metazoa</taxon>
        <taxon>Ecdysozoa</taxon>
        <taxon>Arthropoda</taxon>
        <taxon>Hexapoda</taxon>
        <taxon>Insecta</taxon>
        <taxon>Pterygota</taxon>
        <taxon>Neoptera</taxon>
        <taxon>Endopterygota</taxon>
        <taxon>Coleoptera</taxon>
        <taxon>Polyphaga</taxon>
        <taxon>Elateriformia</taxon>
        <taxon>Elateroidea</taxon>
        <taxon>Elateridae</taxon>
        <taxon>Agrypninae</taxon>
        <taxon>Pyrophorini</taxon>
        <taxon>Ignelater</taxon>
    </lineage>
</organism>
<sequence length="245" mass="27843">MSHGGPIMARNRKRKSDKGTFRKDQMKEAVKQVVEKGKSVRGVTGLSFQTLARYVFTNVQEKELEHFILESSKMCFGLRKVAYETAVKSNLRMPDAWVSKQIAGREWTFGFMKRHPRLNAITEGGWQPSPSFAWPTTVGNRITALTGRFLLPRIIRSWGYLGTPVGSTVSQAQDTLIQTCLPISLKPFESPFQAHFSKEPPVGHALAFWMSKEIARKICNTRLYHRGILKKTPQHEGIANENRRN</sequence>
<name>A0A8K0G1C1_IGNLU</name>
<dbReference type="Proteomes" id="UP000801492">
    <property type="component" value="Unassembled WGS sequence"/>
</dbReference>
<protein>
    <recommendedName>
        <fullName evidence="4">HTH CENPB-type domain-containing protein</fullName>
    </recommendedName>
</protein>
<evidence type="ECO:0000313" key="3">
    <source>
        <dbReference type="Proteomes" id="UP000801492"/>
    </source>
</evidence>
<dbReference type="AlphaFoldDB" id="A0A8K0G1C1"/>
<proteinExistence type="predicted"/>
<gene>
    <name evidence="2" type="ORF">ILUMI_24041</name>
</gene>
<keyword evidence="3" id="KW-1185">Reference proteome</keyword>
<reference evidence="2" key="1">
    <citation type="submission" date="2019-08" db="EMBL/GenBank/DDBJ databases">
        <title>The genome of the North American firefly Photinus pyralis.</title>
        <authorList>
            <consortium name="Photinus pyralis genome working group"/>
            <person name="Fallon T.R."/>
            <person name="Sander Lower S.E."/>
            <person name="Weng J.-K."/>
        </authorList>
    </citation>
    <scope>NUCLEOTIDE SEQUENCE</scope>
    <source>
        <strain evidence="2">TRF0915ILg1</strain>
        <tissue evidence="2">Whole body</tissue>
    </source>
</reference>
<dbReference type="EMBL" id="VTPC01090650">
    <property type="protein sequence ID" value="KAF2882119.1"/>
    <property type="molecule type" value="Genomic_DNA"/>
</dbReference>
<evidence type="ECO:0008006" key="4">
    <source>
        <dbReference type="Google" id="ProtNLM"/>
    </source>
</evidence>
<accession>A0A8K0G1C1</accession>
<feature type="region of interest" description="Disordered" evidence="1">
    <location>
        <begin position="1"/>
        <end position="24"/>
    </location>
</feature>
<evidence type="ECO:0000313" key="2">
    <source>
        <dbReference type="EMBL" id="KAF2882119.1"/>
    </source>
</evidence>
<comment type="caution">
    <text evidence="2">The sequence shown here is derived from an EMBL/GenBank/DDBJ whole genome shotgun (WGS) entry which is preliminary data.</text>
</comment>
<dbReference type="OrthoDB" id="4327074at2759"/>